<dbReference type="InterPro" id="IPR010439">
    <property type="entry name" value="MUN_dom"/>
</dbReference>
<dbReference type="EMBL" id="OD000047">
    <property type="protein sequence ID" value="CAD7395443.1"/>
    <property type="molecule type" value="Genomic_DNA"/>
</dbReference>
<keyword evidence="1" id="KW-1133">Transmembrane helix</keyword>
<protein>
    <recommendedName>
        <fullName evidence="2">MUN domain-containing protein</fullName>
    </recommendedName>
</protein>
<organism evidence="3">
    <name type="scientific">Timema poppense</name>
    <name type="common">Walking stick</name>
    <dbReference type="NCBI Taxonomy" id="170557"/>
    <lineage>
        <taxon>Eukaryota</taxon>
        <taxon>Metazoa</taxon>
        <taxon>Ecdysozoa</taxon>
        <taxon>Arthropoda</taxon>
        <taxon>Hexapoda</taxon>
        <taxon>Insecta</taxon>
        <taxon>Pterygota</taxon>
        <taxon>Neoptera</taxon>
        <taxon>Polyneoptera</taxon>
        <taxon>Phasmatodea</taxon>
        <taxon>Timematodea</taxon>
        <taxon>Timematoidea</taxon>
        <taxon>Timematidae</taxon>
        <taxon>Timema</taxon>
    </lineage>
</organism>
<keyword evidence="1" id="KW-0812">Transmembrane</keyword>
<evidence type="ECO:0000259" key="2">
    <source>
        <dbReference type="Pfam" id="PF06292"/>
    </source>
</evidence>
<sequence length="216" mass="24089">MEVYALLGLDLLCFKSLQQLANDLSGEVIIAPGKKLEDLIHLAELCVDLLQQNEEHYAEEVVLHFSHSLLMSSKIMKPRSEDCAVTIDFIHEAAITSLSCGSNVKLCVDWPNMILCFWLLLIVGLVSPLFSPVHVLAVEQKAYKSIAKRGESGTPEPSLTSHPCLSEKPVAFFLFVLTNGVVRSIGQRFLRRLEAGLVHVFRQTFTNPAITQVFKR</sequence>
<proteinExistence type="predicted"/>
<dbReference type="Pfam" id="PF06292">
    <property type="entry name" value="MUN"/>
    <property type="match status" value="1"/>
</dbReference>
<keyword evidence="1" id="KW-0472">Membrane</keyword>
<gene>
    <name evidence="3" type="ORF">TPSB3V08_LOCUS186</name>
</gene>
<evidence type="ECO:0000256" key="1">
    <source>
        <dbReference type="SAM" id="Phobius"/>
    </source>
</evidence>
<dbReference type="AlphaFoldDB" id="A0A7R9CEZ6"/>
<feature type="domain" description="MUN" evidence="2">
    <location>
        <begin position="32"/>
        <end position="61"/>
    </location>
</feature>
<name>A0A7R9CEZ6_TIMPO</name>
<reference evidence="3" key="1">
    <citation type="submission" date="2020-11" db="EMBL/GenBank/DDBJ databases">
        <authorList>
            <person name="Tran Van P."/>
        </authorList>
    </citation>
    <scope>NUCLEOTIDE SEQUENCE</scope>
</reference>
<evidence type="ECO:0000313" key="3">
    <source>
        <dbReference type="EMBL" id="CAD7395443.1"/>
    </source>
</evidence>
<feature type="transmembrane region" description="Helical" evidence="1">
    <location>
        <begin position="117"/>
        <end position="138"/>
    </location>
</feature>
<accession>A0A7R9CEZ6</accession>